<dbReference type="SUPFAM" id="SSF57903">
    <property type="entry name" value="FYVE/PHD zinc finger"/>
    <property type="match status" value="1"/>
</dbReference>
<feature type="compositionally biased region" description="Polar residues" evidence="6">
    <location>
        <begin position="171"/>
        <end position="206"/>
    </location>
</feature>
<organism evidence="8 9">
    <name type="scientific">Necator americanus</name>
    <name type="common">Human hookworm</name>
    <dbReference type="NCBI Taxonomy" id="51031"/>
    <lineage>
        <taxon>Eukaryota</taxon>
        <taxon>Metazoa</taxon>
        <taxon>Ecdysozoa</taxon>
        <taxon>Nematoda</taxon>
        <taxon>Chromadorea</taxon>
        <taxon>Rhabditida</taxon>
        <taxon>Rhabditina</taxon>
        <taxon>Rhabditomorpha</taxon>
        <taxon>Strongyloidea</taxon>
        <taxon>Ancylostomatidae</taxon>
        <taxon>Bunostominae</taxon>
        <taxon>Necator</taxon>
    </lineage>
</organism>
<dbReference type="Pfam" id="PF22601">
    <property type="entry name" value="RIM2a_ZnF"/>
    <property type="match status" value="1"/>
</dbReference>
<feature type="compositionally biased region" description="Polar residues" evidence="6">
    <location>
        <begin position="222"/>
        <end position="234"/>
    </location>
</feature>
<dbReference type="InterPro" id="IPR054386">
    <property type="entry name" value="RIM_Znf"/>
</dbReference>
<keyword evidence="4" id="KW-0862">Zinc</keyword>
<keyword evidence="9" id="KW-1185">Reference proteome</keyword>
<evidence type="ECO:0000256" key="2">
    <source>
        <dbReference type="ARBA" id="ARBA00022737"/>
    </source>
</evidence>
<comment type="caution">
    <text evidence="8">The sequence shown here is derived from an EMBL/GenBank/DDBJ whole genome shotgun (WGS) entry which is preliminary data.</text>
</comment>
<dbReference type="Gene3D" id="3.30.40.10">
    <property type="entry name" value="Zinc/RING finger domain, C3HC4 (zinc finger)"/>
    <property type="match status" value="1"/>
</dbReference>
<dbReference type="PANTHER" id="PTHR12157:SF21">
    <property type="entry name" value="RAB3 INTERACTING MOLECULE, ISOFORM F"/>
    <property type="match status" value="1"/>
</dbReference>
<evidence type="ECO:0000256" key="5">
    <source>
        <dbReference type="PROSITE-ProRule" id="PRU00091"/>
    </source>
</evidence>
<sequence length="348" mass="39121">MLTLAYRQPLLQALSRLQIIGSGALFRKADAELDRIDKQINERKEIARRLVGTQDDAICQICQKTKFADGIGHKCFYCQLRSCARCGGRSQSKNKAIWACSLCQKRQQILAKTGKWFQPDEVQHKLSNAGHDSPCQSMSPIPFPPQPQQPQDVFGVLQSLHPDKVDKSSEGSKSTLPPQQLPTLKQSIMDSAACTSKQAQKPSANGPSLMKTEDPHDKVRRQNTLQRQPSLAEQEQSRQHGNGALSQQQFTTTLRDVNRVETLTQQRPSVLKKQDECGNVEQGYDKNMSPSCRASEEKRGNRPLFYTESDGRFDEAARNDLQDDSELQNSTAKDQRRCEVDPYSVALY</sequence>
<feature type="compositionally biased region" description="Polar residues" evidence="6">
    <location>
        <begin position="244"/>
        <end position="253"/>
    </location>
</feature>
<gene>
    <name evidence="8" type="primary">Necator_chrX.g24687</name>
    <name evidence="8" type="ORF">RB195_024522</name>
</gene>
<evidence type="ECO:0000313" key="8">
    <source>
        <dbReference type="EMBL" id="KAK6764237.1"/>
    </source>
</evidence>
<feature type="domain" description="FYVE-type" evidence="7">
    <location>
        <begin position="53"/>
        <end position="108"/>
    </location>
</feature>
<dbReference type="PROSITE" id="PS50178">
    <property type="entry name" value="ZF_FYVE"/>
    <property type="match status" value="1"/>
</dbReference>
<feature type="compositionally biased region" description="Basic and acidic residues" evidence="6">
    <location>
        <begin position="161"/>
        <end position="170"/>
    </location>
</feature>
<dbReference type="EMBL" id="JAVFWL010000006">
    <property type="protein sequence ID" value="KAK6764237.1"/>
    <property type="molecule type" value="Genomic_DNA"/>
</dbReference>
<evidence type="ECO:0000259" key="7">
    <source>
        <dbReference type="PROSITE" id="PS50178"/>
    </source>
</evidence>
<feature type="compositionally biased region" description="Basic and acidic residues" evidence="6">
    <location>
        <begin position="309"/>
        <end position="321"/>
    </location>
</feature>
<dbReference type="PANTHER" id="PTHR12157">
    <property type="entry name" value="REGULATING SYNAPTIC MEMBRANE EXOCYTOSIS PROTEIN"/>
    <property type="match status" value="1"/>
</dbReference>
<proteinExistence type="predicted"/>
<dbReference type="InterPro" id="IPR013083">
    <property type="entry name" value="Znf_RING/FYVE/PHD"/>
</dbReference>
<accession>A0ABR1ENJ4</accession>
<evidence type="ECO:0000256" key="3">
    <source>
        <dbReference type="ARBA" id="ARBA00022771"/>
    </source>
</evidence>
<evidence type="ECO:0000256" key="6">
    <source>
        <dbReference type="SAM" id="MobiDB-lite"/>
    </source>
</evidence>
<feature type="region of interest" description="Disordered" evidence="6">
    <location>
        <begin position="125"/>
        <end position="253"/>
    </location>
</feature>
<dbReference type="Proteomes" id="UP001303046">
    <property type="component" value="Unassembled WGS sequence"/>
</dbReference>
<keyword evidence="3 5" id="KW-0863">Zinc-finger</keyword>
<dbReference type="InterPro" id="IPR039032">
    <property type="entry name" value="Rim-like"/>
</dbReference>
<keyword evidence="2" id="KW-0677">Repeat</keyword>
<name>A0ABR1ENJ4_NECAM</name>
<evidence type="ECO:0000256" key="4">
    <source>
        <dbReference type="ARBA" id="ARBA00022833"/>
    </source>
</evidence>
<keyword evidence="1" id="KW-0479">Metal-binding</keyword>
<dbReference type="InterPro" id="IPR011011">
    <property type="entry name" value="Znf_FYVE_PHD"/>
</dbReference>
<feature type="region of interest" description="Disordered" evidence="6">
    <location>
        <begin position="277"/>
        <end position="348"/>
    </location>
</feature>
<reference evidence="8 9" key="1">
    <citation type="submission" date="2023-08" db="EMBL/GenBank/DDBJ databases">
        <title>A Necator americanus chromosomal reference genome.</title>
        <authorList>
            <person name="Ilik V."/>
            <person name="Petrzelkova K.J."/>
            <person name="Pardy F."/>
            <person name="Fuh T."/>
            <person name="Niatou-Singa F.S."/>
            <person name="Gouil Q."/>
            <person name="Baker L."/>
            <person name="Ritchie M.E."/>
            <person name="Jex A.R."/>
            <person name="Gazzola D."/>
            <person name="Li H."/>
            <person name="Toshio Fujiwara R."/>
            <person name="Zhan B."/>
            <person name="Aroian R.V."/>
            <person name="Pafco B."/>
            <person name="Schwarz E.M."/>
        </authorList>
    </citation>
    <scope>NUCLEOTIDE SEQUENCE [LARGE SCALE GENOMIC DNA]</scope>
    <source>
        <strain evidence="8 9">Aroian</strain>
        <tissue evidence="8">Whole animal</tissue>
    </source>
</reference>
<evidence type="ECO:0000256" key="1">
    <source>
        <dbReference type="ARBA" id="ARBA00022723"/>
    </source>
</evidence>
<protein>
    <recommendedName>
        <fullName evidence="7">FYVE-type domain-containing protein</fullName>
    </recommendedName>
</protein>
<dbReference type="InterPro" id="IPR017455">
    <property type="entry name" value="Znf_FYVE-rel"/>
</dbReference>
<evidence type="ECO:0000313" key="9">
    <source>
        <dbReference type="Proteomes" id="UP001303046"/>
    </source>
</evidence>